<accession>A0A5B7GTV1</accession>
<evidence type="ECO:0000256" key="1">
    <source>
        <dbReference type="SAM" id="MobiDB-lite"/>
    </source>
</evidence>
<evidence type="ECO:0000313" key="3">
    <source>
        <dbReference type="Proteomes" id="UP000324222"/>
    </source>
</evidence>
<sequence length="75" mass="8585">MLLLPFVPIMALIIQNSINMVSILEYQHDMQETIDQILKGTFGKTAEKTNGKDGRESECRVSDQFKQEEVKKNGR</sequence>
<gene>
    <name evidence="2" type="ORF">E2C01_055116</name>
</gene>
<name>A0A5B7GTV1_PORTR</name>
<feature type="region of interest" description="Disordered" evidence="1">
    <location>
        <begin position="45"/>
        <end position="75"/>
    </location>
</feature>
<organism evidence="2 3">
    <name type="scientific">Portunus trituberculatus</name>
    <name type="common">Swimming crab</name>
    <name type="synonym">Neptunus trituberculatus</name>
    <dbReference type="NCBI Taxonomy" id="210409"/>
    <lineage>
        <taxon>Eukaryota</taxon>
        <taxon>Metazoa</taxon>
        <taxon>Ecdysozoa</taxon>
        <taxon>Arthropoda</taxon>
        <taxon>Crustacea</taxon>
        <taxon>Multicrustacea</taxon>
        <taxon>Malacostraca</taxon>
        <taxon>Eumalacostraca</taxon>
        <taxon>Eucarida</taxon>
        <taxon>Decapoda</taxon>
        <taxon>Pleocyemata</taxon>
        <taxon>Brachyura</taxon>
        <taxon>Eubrachyura</taxon>
        <taxon>Portunoidea</taxon>
        <taxon>Portunidae</taxon>
        <taxon>Portuninae</taxon>
        <taxon>Portunus</taxon>
    </lineage>
</organism>
<dbReference type="EMBL" id="VSRR010018174">
    <property type="protein sequence ID" value="MPC61053.1"/>
    <property type="molecule type" value="Genomic_DNA"/>
</dbReference>
<dbReference type="AlphaFoldDB" id="A0A5B7GTV1"/>
<keyword evidence="3" id="KW-1185">Reference proteome</keyword>
<dbReference type="Proteomes" id="UP000324222">
    <property type="component" value="Unassembled WGS sequence"/>
</dbReference>
<proteinExistence type="predicted"/>
<comment type="caution">
    <text evidence="2">The sequence shown here is derived from an EMBL/GenBank/DDBJ whole genome shotgun (WGS) entry which is preliminary data.</text>
</comment>
<evidence type="ECO:0000313" key="2">
    <source>
        <dbReference type="EMBL" id="MPC61053.1"/>
    </source>
</evidence>
<reference evidence="2 3" key="1">
    <citation type="submission" date="2019-05" db="EMBL/GenBank/DDBJ databases">
        <title>Another draft genome of Portunus trituberculatus and its Hox gene families provides insights of decapod evolution.</title>
        <authorList>
            <person name="Jeong J.-H."/>
            <person name="Song I."/>
            <person name="Kim S."/>
            <person name="Choi T."/>
            <person name="Kim D."/>
            <person name="Ryu S."/>
            <person name="Kim W."/>
        </authorList>
    </citation>
    <scope>NUCLEOTIDE SEQUENCE [LARGE SCALE GENOMIC DNA]</scope>
    <source>
        <tissue evidence="2">Muscle</tissue>
    </source>
</reference>
<protein>
    <submittedName>
        <fullName evidence="2">Uncharacterized protein</fullName>
    </submittedName>
</protein>